<dbReference type="SMART" id="SM00322">
    <property type="entry name" value="KH"/>
    <property type="match status" value="2"/>
</dbReference>
<feature type="compositionally biased region" description="Polar residues" evidence="2">
    <location>
        <begin position="13"/>
        <end position="22"/>
    </location>
</feature>
<feature type="domain" description="K Homology" evidence="3">
    <location>
        <begin position="253"/>
        <end position="342"/>
    </location>
</feature>
<dbReference type="InterPro" id="IPR004087">
    <property type="entry name" value="KH_dom"/>
</dbReference>
<dbReference type="Gene3D" id="3.30.1370.10">
    <property type="entry name" value="K Homology domain, type 1"/>
    <property type="match status" value="2"/>
</dbReference>
<dbReference type="GO" id="GO:0003723">
    <property type="term" value="F:RNA binding"/>
    <property type="evidence" value="ECO:0007669"/>
    <property type="project" value="UniProtKB-UniRule"/>
</dbReference>
<dbReference type="CDD" id="cd22453">
    <property type="entry name" value="KH-I_MUG60_like"/>
    <property type="match status" value="1"/>
</dbReference>
<evidence type="ECO:0000256" key="1">
    <source>
        <dbReference type="PROSITE-ProRule" id="PRU00117"/>
    </source>
</evidence>
<accession>A0A0L0TBX6</accession>
<evidence type="ECO:0000256" key="2">
    <source>
        <dbReference type="SAM" id="MobiDB-lite"/>
    </source>
</evidence>
<reference evidence="4 5" key="1">
    <citation type="submission" date="2009-11" db="EMBL/GenBank/DDBJ databases">
        <title>Annotation of Allomyces macrogynus ATCC 38327.</title>
        <authorList>
            <consortium name="The Broad Institute Genome Sequencing Platform"/>
            <person name="Russ C."/>
            <person name="Cuomo C."/>
            <person name="Burger G."/>
            <person name="Gray M.W."/>
            <person name="Holland P.W.H."/>
            <person name="King N."/>
            <person name="Lang F.B.F."/>
            <person name="Roger A.J."/>
            <person name="Ruiz-Trillo I."/>
            <person name="Young S.K."/>
            <person name="Zeng Q."/>
            <person name="Gargeya S."/>
            <person name="Fitzgerald M."/>
            <person name="Haas B."/>
            <person name="Abouelleil A."/>
            <person name="Alvarado L."/>
            <person name="Arachchi H.M."/>
            <person name="Berlin A."/>
            <person name="Chapman S.B."/>
            <person name="Gearin G."/>
            <person name="Goldberg J."/>
            <person name="Griggs A."/>
            <person name="Gujja S."/>
            <person name="Hansen M."/>
            <person name="Heiman D."/>
            <person name="Howarth C."/>
            <person name="Larimer J."/>
            <person name="Lui A."/>
            <person name="MacDonald P.J.P."/>
            <person name="McCowen C."/>
            <person name="Montmayeur A."/>
            <person name="Murphy C."/>
            <person name="Neiman D."/>
            <person name="Pearson M."/>
            <person name="Priest M."/>
            <person name="Roberts A."/>
            <person name="Saif S."/>
            <person name="Shea T."/>
            <person name="Sisk P."/>
            <person name="Stolte C."/>
            <person name="Sykes S."/>
            <person name="Wortman J."/>
            <person name="Nusbaum C."/>
            <person name="Birren B."/>
        </authorList>
    </citation>
    <scope>NUCLEOTIDE SEQUENCE [LARGE SCALE GENOMIC DNA]</scope>
    <source>
        <strain evidence="4 5">ATCC 38327</strain>
    </source>
</reference>
<gene>
    <name evidence="4" type="ORF">AMAG_16705</name>
</gene>
<feature type="region of interest" description="Disordered" evidence="2">
    <location>
        <begin position="1004"/>
        <end position="1028"/>
    </location>
</feature>
<dbReference type="STRING" id="578462.A0A0L0TBX6"/>
<protein>
    <recommendedName>
        <fullName evidence="3">K Homology domain-containing protein</fullName>
    </recommendedName>
</protein>
<feature type="compositionally biased region" description="Basic residues" evidence="2">
    <location>
        <begin position="1015"/>
        <end position="1028"/>
    </location>
</feature>
<reference evidence="5" key="2">
    <citation type="submission" date="2009-11" db="EMBL/GenBank/DDBJ databases">
        <title>The Genome Sequence of Allomyces macrogynus strain ATCC 38327.</title>
        <authorList>
            <consortium name="The Broad Institute Genome Sequencing Platform"/>
            <person name="Russ C."/>
            <person name="Cuomo C."/>
            <person name="Shea T."/>
            <person name="Young S.K."/>
            <person name="Zeng Q."/>
            <person name="Koehrsen M."/>
            <person name="Haas B."/>
            <person name="Borodovsky M."/>
            <person name="Guigo R."/>
            <person name="Alvarado L."/>
            <person name="Berlin A."/>
            <person name="Borenstein D."/>
            <person name="Chen Z."/>
            <person name="Engels R."/>
            <person name="Freedman E."/>
            <person name="Gellesch M."/>
            <person name="Goldberg J."/>
            <person name="Griggs A."/>
            <person name="Gujja S."/>
            <person name="Heiman D."/>
            <person name="Hepburn T."/>
            <person name="Howarth C."/>
            <person name="Jen D."/>
            <person name="Larson L."/>
            <person name="Lewis B."/>
            <person name="Mehta T."/>
            <person name="Park D."/>
            <person name="Pearson M."/>
            <person name="Roberts A."/>
            <person name="Saif S."/>
            <person name="Shenoy N."/>
            <person name="Sisk P."/>
            <person name="Stolte C."/>
            <person name="Sykes S."/>
            <person name="Walk T."/>
            <person name="White J."/>
            <person name="Yandava C."/>
            <person name="Burger G."/>
            <person name="Gray M.W."/>
            <person name="Holland P.W.H."/>
            <person name="King N."/>
            <person name="Lang F.B.F."/>
            <person name="Roger A.J."/>
            <person name="Ruiz-Trillo I."/>
            <person name="Lander E."/>
            <person name="Nusbaum C."/>
        </authorList>
    </citation>
    <scope>NUCLEOTIDE SEQUENCE [LARGE SCALE GENOMIC DNA]</scope>
    <source>
        <strain evidence="5">ATCC 38327</strain>
    </source>
</reference>
<evidence type="ECO:0000313" key="5">
    <source>
        <dbReference type="Proteomes" id="UP000054350"/>
    </source>
</evidence>
<dbReference type="EMBL" id="GG745378">
    <property type="protein sequence ID" value="KNE72221.1"/>
    <property type="molecule type" value="Genomic_DNA"/>
</dbReference>
<dbReference type="SUPFAM" id="SSF54791">
    <property type="entry name" value="Eukaryotic type KH-domain (KH-domain type I)"/>
    <property type="match status" value="1"/>
</dbReference>
<dbReference type="Pfam" id="PF24563">
    <property type="entry name" value="KH_Mug60-KHD4"/>
    <property type="match status" value="1"/>
</dbReference>
<organism evidence="4 5">
    <name type="scientific">Allomyces macrogynus (strain ATCC 38327)</name>
    <name type="common">Allomyces javanicus var. macrogynus</name>
    <dbReference type="NCBI Taxonomy" id="578462"/>
    <lineage>
        <taxon>Eukaryota</taxon>
        <taxon>Fungi</taxon>
        <taxon>Fungi incertae sedis</taxon>
        <taxon>Blastocladiomycota</taxon>
        <taxon>Blastocladiomycetes</taxon>
        <taxon>Blastocladiales</taxon>
        <taxon>Blastocladiaceae</taxon>
        <taxon>Allomyces</taxon>
    </lineage>
</organism>
<evidence type="ECO:0000259" key="3">
    <source>
        <dbReference type="SMART" id="SM00322"/>
    </source>
</evidence>
<keyword evidence="5" id="KW-1185">Reference proteome</keyword>
<feature type="region of interest" description="Disordered" evidence="2">
    <location>
        <begin position="105"/>
        <end position="130"/>
    </location>
</feature>
<sequence length="1114" mass="117813">MEPISLSLCFPRSTTSFSSSARGTAPGGTQRSPTGPSSSSTGIGQPPTPTNVEPATPATPTAHGGPLEQAAALVGAYQALCHETSAALGVQATLHVPPECAGLIPPESPAVTGQRRSLSPPSMRMGGARGPTAAAAPGVFAAHILAPSNELAYLARANLLRNNPARASSTVRVHRGYLLTSTGELKPGIKADMDEIKRSTGTEITVLGESRTGVRPPPGVAPERTAVEVTGAREAVDLARVRFLVALDARAGLFVDGSLDLDPKCHYVVAGRKAADLHHIMRLTQTNIYLPSPFAAHWALPPTAMCGWENHLRPAAGHGQIFITGEKARVMQAREMLVRAAHKSFKSQQIHLTARKLDWMITHRKDLVLRFMYDNGTFIAFPPLGSGQELVTVYGDNSIYISRTVRSLARLACDFYVAYFKVIPSMAMGYSSLTAMQQSAPHPALMVPGGSSGVAGTPPTAAPGAKAPLNPASALLASQLVTFRAALGTIAELTETEIVQVNDYVEVYGSDAAVAEAYGRIAQLDYIRRANRSTTFRVELGMEHKDFISGKKNGKINKITKTTGVDIEFNPIPNNALNMWIDVSTPDTDRGLEGFSLLKDELPAEISFHIPEVHHKRIIGVGGRNIQKIMKRFGVFVKFSNADEHASLGGYFDNDDNVIARTPAKNAANLIPLKATVYEAAQQQSTQHYGSSGLGPMGASSSIAAAASAATGSAPVPPSPAFGTSGTSVRAQTDLIHYLTCLPIRYHRLVEACVPGIEAAAVVKIRMPNRETGNDEVLISGMEPNVKLALNLLAECTPETFAAPVIDASVAQDLLNAVYSSTFKTRIVDAARAQLDIEIAYVDDGDALSPRLKPMDPPGVGAVDDASAGTGVGAPIPGEPVAYFTFRCARKSVRGLPQAQEMLVDYLKPLGLAEAVSFAHLPGIAGASPEASLNAAAAVAAAAAADLRRVAALPAVDSHFQHFNARLFSAGPLTNTVPAPGAGMQQGPGAGIMTAAGAFGQPPHAVGVPPPRVSPARRRGTTPRRRRTPAPTFFMQQAPLAPGRRPLGAFPARKKAAAARPTLFERSMNRRLLRPMISPTTAFLRARARIAPPIRVAGCLRMVAGQVREELREA</sequence>
<feature type="domain" description="K Homology" evidence="3">
    <location>
        <begin position="602"/>
        <end position="669"/>
    </location>
</feature>
<dbReference type="Proteomes" id="UP000054350">
    <property type="component" value="Unassembled WGS sequence"/>
</dbReference>
<dbReference type="InterPro" id="IPR056553">
    <property type="entry name" value="KH_Mug60-KHD4"/>
</dbReference>
<dbReference type="eggNOG" id="KOG2208">
    <property type="taxonomic scope" value="Eukaryota"/>
</dbReference>
<dbReference type="PROSITE" id="PS50084">
    <property type="entry name" value="KH_TYPE_1"/>
    <property type="match status" value="1"/>
</dbReference>
<evidence type="ECO:0000313" key="4">
    <source>
        <dbReference type="EMBL" id="KNE72221.1"/>
    </source>
</evidence>
<dbReference type="VEuPathDB" id="FungiDB:AMAG_16705"/>
<dbReference type="InterPro" id="IPR004088">
    <property type="entry name" value="KH_dom_type_1"/>
</dbReference>
<proteinExistence type="predicted"/>
<name>A0A0L0TBX6_ALLM3</name>
<feature type="compositionally biased region" description="Low complexity" evidence="2">
    <location>
        <begin position="27"/>
        <end position="45"/>
    </location>
</feature>
<keyword evidence="1" id="KW-0694">RNA-binding</keyword>
<dbReference type="InterPro" id="IPR036612">
    <property type="entry name" value="KH_dom_type_1_sf"/>
</dbReference>
<dbReference type="AlphaFoldDB" id="A0A0L0TBX6"/>
<feature type="region of interest" description="Disordered" evidence="2">
    <location>
        <begin position="13"/>
        <end position="65"/>
    </location>
</feature>
<dbReference type="Pfam" id="PF00013">
    <property type="entry name" value="KH_1"/>
    <property type="match status" value="1"/>
</dbReference>
<dbReference type="OrthoDB" id="271862at2759"/>